<organism evidence="2">
    <name type="scientific">Haptolina ericina</name>
    <dbReference type="NCBI Taxonomy" id="156174"/>
    <lineage>
        <taxon>Eukaryota</taxon>
        <taxon>Haptista</taxon>
        <taxon>Haptophyta</taxon>
        <taxon>Prymnesiophyceae</taxon>
        <taxon>Prymnesiales</taxon>
        <taxon>Prymnesiaceae</taxon>
        <taxon>Haptolina</taxon>
    </lineage>
</organism>
<keyword evidence="1" id="KW-0812">Transmembrane</keyword>
<evidence type="ECO:0000313" key="2">
    <source>
        <dbReference type="EMBL" id="CAE0102941.1"/>
    </source>
</evidence>
<dbReference type="EMBL" id="HBHX01006570">
    <property type="protein sequence ID" value="CAE0102941.1"/>
    <property type="molecule type" value="Transcribed_RNA"/>
</dbReference>
<name>A0A7S3ER97_9EUKA</name>
<dbReference type="AlphaFoldDB" id="A0A7S3ER97"/>
<evidence type="ECO:0000256" key="1">
    <source>
        <dbReference type="SAM" id="Phobius"/>
    </source>
</evidence>
<proteinExistence type="predicted"/>
<reference evidence="2" key="1">
    <citation type="submission" date="2021-01" db="EMBL/GenBank/DDBJ databases">
        <authorList>
            <person name="Corre E."/>
            <person name="Pelletier E."/>
            <person name="Niang G."/>
            <person name="Scheremetjew M."/>
            <person name="Finn R."/>
            <person name="Kale V."/>
            <person name="Holt S."/>
            <person name="Cochrane G."/>
            <person name="Meng A."/>
            <person name="Brown T."/>
            <person name="Cohen L."/>
        </authorList>
    </citation>
    <scope>NUCLEOTIDE SEQUENCE</scope>
    <source>
        <strain evidence="2">CCMP281</strain>
    </source>
</reference>
<feature type="transmembrane region" description="Helical" evidence="1">
    <location>
        <begin position="80"/>
        <end position="102"/>
    </location>
</feature>
<protein>
    <submittedName>
        <fullName evidence="2">Uncharacterized protein</fullName>
    </submittedName>
</protein>
<gene>
    <name evidence="2" type="ORF">HERI1096_LOCUS3599</name>
</gene>
<keyword evidence="1" id="KW-1133">Transmembrane helix</keyword>
<sequence length="103" mass="10770">MLDTHGGVPNVACIRVPRRAALGASASRRMHMLMQTKVCSIRTMTLDTARVGGRAGGVPSCGVRRVRGDPRLTHPAAYTHIVWCVAAGGLCTIGALSMAGLCI</sequence>
<accession>A0A7S3ER97</accession>
<keyword evidence="1" id="KW-0472">Membrane</keyword>